<dbReference type="EMBL" id="LR797150">
    <property type="protein sequence ID" value="CAB4189695.1"/>
    <property type="molecule type" value="Genomic_DNA"/>
</dbReference>
<accession>A0A6J5Q3T6</accession>
<evidence type="ECO:0000313" key="2">
    <source>
        <dbReference type="EMBL" id="CAB4176188.1"/>
    </source>
</evidence>
<name>A0A6J5Q3T6_9CAUD</name>
<evidence type="ECO:0000313" key="3">
    <source>
        <dbReference type="EMBL" id="CAB4189695.1"/>
    </source>
</evidence>
<reference evidence="2" key="1">
    <citation type="submission" date="2020-05" db="EMBL/GenBank/DDBJ databases">
        <authorList>
            <person name="Chiriac C."/>
            <person name="Salcher M."/>
            <person name="Ghai R."/>
            <person name="Kavagutti S V."/>
        </authorList>
    </citation>
    <scope>NUCLEOTIDE SEQUENCE</scope>
</reference>
<organism evidence="2">
    <name type="scientific">uncultured Caudovirales phage</name>
    <dbReference type="NCBI Taxonomy" id="2100421"/>
    <lineage>
        <taxon>Viruses</taxon>
        <taxon>Duplodnaviria</taxon>
        <taxon>Heunggongvirae</taxon>
        <taxon>Uroviricota</taxon>
        <taxon>Caudoviricetes</taxon>
        <taxon>Peduoviridae</taxon>
        <taxon>Maltschvirus</taxon>
        <taxon>Maltschvirus maltsch</taxon>
    </lineage>
</organism>
<proteinExistence type="predicted"/>
<gene>
    <name evidence="3" type="ORF">UFOVP1204_20</name>
    <name evidence="1" type="ORF">UFOVP473_7</name>
    <name evidence="2" type="ORF">UFOVP983_7</name>
</gene>
<protein>
    <submittedName>
        <fullName evidence="2">Uncharacterized protein</fullName>
    </submittedName>
</protein>
<dbReference type="EMBL" id="LR796939">
    <property type="protein sequence ID" value="CAB4176188.1"/>
    <property type="molecule type" value="Genomic_DNA"/>
</dbReference>
<evidence type="ECO:0000313" key="1">
    <source>
        <dbReference type="EMBL" id="CAB4145478.1"/>
    </source>
</evidence>
<dbReference type="EMBL" id="LR796459">
    <property type="protein sequence ID" value="CAB4145478.1"/>
    <property type="molecule type" value="Genomic_DNA"/>
</dbReference>
<sequence>MAPSPVLLRSQPAIQRDGTRFDSEAYSDGQHVRFDRGRPRKMWGCRTLVNTMDEISRGLTQFTRAGSVYIHSGGSTKLESVTFDYNGFGGSVVDRTPSIFVADANNSWSFDTIFDPVTTNNAMVVANAAPNLSLIDNNVERPVFWGQVNSSAAFVPLGLPILTTATTVTTVTGDTTSGSPIIANVSVVTALHFGYTATGTGVAANSYILSVGATSITLSQNATATNTGVTLTITTGGVSGGVVALHPYLMAYSSNGYVQWTTPLAKGNTPADFWSTGSGGAYVTDQKLVAAKILRGGPGYSPAGLFWSLNALVRATFSGGDAVFSFDTISDTITIMSPDSVVEVDGIYYWVGQDRFYAFGGTVRELANNRNTSWFFDGINQNAKQKTFAFAVPRWGEIWFCYPRGTATECSHAVIYNWRTQDWYDTKLLNGGRSAGLSASVFPYPIMAGVDADAPGGKYYLWQHEYGHDEIRGTRTLPIQSYFETANFAVTTDAKQPQDKALRVIRVEPDLIQSGNLTMTVTGEANPKADTVTSEATIVYETPPETFNQVNEVKTARRIMRFRFESNTLGGDYYFGKPLGFIEPTDATYLGS</sequence>